<gene>
    <name evidence="14" type="ORF">SAMN02745124_02786</name>
</gene>
<keyword evidence="6 11" id="KW-0812">Transmembrane</keyword>
<dbReference type="PRINTS" id="PR00344">
    <property type="entry name" value="BCTRLSENSOR"/>
</dbReference>
<evidence type="ECO:0000256" key="3">
    <source>
        <dbReference type="ARBA" id="ARBA00012438"/>
    </source>
</evidence>
<dbReference type="FunFam" id="3.30.565.10:FF:000006">
    <property type="entry name" value="Sensor histidine kinase WalK"/>
    <property type="match status" value="1"/>
</dbReference>
<dbReference type="InterPro" id="IPR003594">
    <property type="entry name" value="HATPase_dom"/>
</dbReference>
<comment type="catalytic activity">
    <reaction evidence="1">
        <text>ATP + protein L-histidine = ADP + protein N-phospho-L-histidine.</text>
        <dbReference type="EC" id="2.7.13.3"/>
    </reaction>
</comment>
<evidence type="ECO:0000256" key="1">
    <source>
        <dbReference type="ARBA" id="ARBA00000085"/>
    </source>
</evidence>
<evidence type="ECO:0000256" key="6">
    <source>
        <dbReference type="ARBA" id="ARBA00022692"/>
    </source>
</evidence>
<dbReference type="Gene3D" id="1.10.287.130">
    <property type="match status" value="1"/>
</dbReference>
<evidence type="ECO:0000256" key="9">
    <source>
        <dbReference type="ARBA" id="ARBA00023012"/>
    </source>
</evidence>
<dbReference type="GO" id="GO:0005886">
    <property type="term" value="C:plasma membrane"/>
    <property type="evidence" value="ECO:0007669"/>
    <property type="project" value="TreeGrafter"/>
</dbReference>
<protein>
    <recommendedName>
        <fullName evidence="3">histidine kinase</fullName>
        <ecNumber evidence="3">2.7.13.3</ecNumber>
    </recommendedName>
</protein>
<proteinExistence type="predicted"/>
<keyword evidence="10 11" id="KW-0472">Membrane</keyword>
<dbReference type="CDD" id="cd00082">
    <property type="entry name" value="HisKA"/>
    <property type="match status" value="1"/>
</dbReference>
<name>A0A1M5X5H3_9BACT</name>
<dbReference type="SUPFAM" id="SSF158472">
    <property type="entry name" value="HAMP domain-like"/>
    <property type="match status" value="1"/>
</dbReference>
<dbReference type="PANTHER" id="PTHR45436:SF5">
    <property type="entry name" value="SENSOR HISTIDINE KINASE TRCS"/>
    <property type="match status" value="1"/>
</dbReference>
<keyword evidence="4" id="KW-0597">Phosphoprotein</keyword>
<evidence type="ECO:0000256" key="7">
    <source>
        <dbReference type="ARBA" id="ARBA00022777"/>
    </source>
</evidence>
<dbReference type="PANTHER" id="PTHR45436">
    <property type="entry name" value="SENSOR HISTIDINE KINASE YKOH"/>
    <property type="match status" value="1"/>
</dbReference>
<dbReference type="InterPro" id="IPR005467">
    <property type="entry name" value="His_kinase_dom"/>
</dbReference>
<evidence type="ECO:0000256" key="5">
    <source>
        <dbReference type="ARBA" id="ARBA00022679"/>
    </source>
</evidence>
<dbReference type="Pfam" id="PF00672">
    <property type="entry name" value="HAMP"/>
    <property type="match status" value="1"/>
</dbReference>
<dbReference type="Gene3D" id="3.30.565.10">
    <property type="entry name" value="Histidine kinase-like ATPase, C-terminal domain"/>
    <property type="match status" value="1"/>
</dbReference>
<dbReference type="PROSITE" id="PS50885">
    <property type="entry name" value="HAMP"/>
    <property type="match status" value="1"/>
</dbReference>
<dbReference type="EC" id="2.7.13.3" evidence="3"/>
<dbReference type="SMART" id="SM00388">
    <property type="entry name" value="HisKA"/>
    <property type="match status" value="1"/>
</dbReference>
<dbReference type="PROSITE" id="PS50109">
    <property type="entry name" value="HIS_KIN"/>
    <property type="match status" value="1"/>
</dbReference>
<evidence type="ECO:0000256" key="10">
    <source>
        <dbReference type="ARBA" id="ARBA00023136"/>
    </source>
</evidence>
<sequence>MKNRLLWKLLLTNIFPVIGVSFLIVWLAIDKLAAKYFMALMEVYDVSPDEIHRMFLSSIHFYLIWAGLAALALAFVLSYLLTSRVLRPLSQMTAVTREVAAGDYSARAEVTTTDEVGQLGLAFNRMADSLEGIERLRKTMVADVAHELRTPLTNLRGYLEGLNDGVIPPTAATFRMLQQENLRLVHLVDDLQRLARADAARAYLKKEQVNLTALVEQVLALHQLNFREKNIRVETGFSPEERSVMADRDKLSQALLNLTENCWNYTPADGRVTITIDRVHEGFKVDFANSGPGIAAEDLPYIFERFFRADRSRSRGRGGAGIGLAITRELIEAHGGRVGAESAPGETHIWLVMPC</sequence>
<dbReference type="STRING" id="1121409.SAMN02745124_02786"/>
<dbReference type="Pfam" id="PF00512">
    <property type="entry name" value="HisKA"/>
    <property type="match status" value="1"/>
</dbReference>
<evidence type="ECO:0000313" key="14">
    <source>
        <dbReference type="EMBL" id="SHH95120.1"/>
    </source>
</evidence>
<feature type="domain" description="Histidine kinase" evidence="12">
    <location>
        <begin position="143"/>
        <end position="355"/>
    </location>
</feature>
<evidence type="ECO:0000313" key="15">
    <source>
        <dbReference type="Proteomes" id="UP000184139"/>
    </source>
</evidence>
<evidence type="ECO:0000256" key="2">
    <source>
        <dbReference type="ARBA" id="ARBA00004370"/>
    </source>
</evidence>
<feature type="transmembrane region" description="Helical" evidence="11">
    <location>
        <begin position="9"/>
        <end position="29"/>
    </location>
</feature>
<dbReference type="InterPro" id="IPR003661">
    <property type="entry name" value="HisK_dim/P_dom"/>
</dbReference>
<dbReference type="SMART" id="SM00304">
    <property type="entry name" value="HAMP"/>
    <property type="match status" value="1"/>
</dbReference>
<dbReference type="CDD" id="cd06225">
    <property type="entry name" value="HAMP"/>
    <property type="match status" value="1"/>
</dbReference>
<organism evidence="14 15">
    <name type="scientific">Desulfofustis glycolicus DSM 9705</name>
    <dbReference type="NCBI Taxonomy" id="1121409"/>
    <lineage>
        <taxon>Bacteria</taxon>
        <taxon>Pseudomonadati</taxon>
        <taxon>Thermodesulfobacteriota</taxon>
        <taxon>Desulfobulbia</taxon>
        <taxon>Desulfobulbales</taxon>
        <taxon>Desulfocapsaceae</taxon>
        <taxon>Desulfofustis</taxon>
    </lineage>
</organism>
<dbReference type="SUPFAM" id="SSF47384">
    <property type="entry name" value="Homodimeric domain of signal transducing histidine kinase"/>
    <property type="match status" value="1"/>
</dbReference>
<dbReference type="GO" id="GO:0000155">
    <property type="term" value="F:phosphorelay sensor kinase activity"/>
    <property type="evidence" value="ECO:0007669"/>
    <property type="project" value="InterPro"/>
</dbReference>
<feature type="transmembrane region" description="Helical" evidence="11">
    <location>
        <begin position="59"/>
        <end position="82"/>
    </location>
</feature>
<keyword evidence="15" id="KW-1185">Reference proteome</keyword>
<dbReference type="InterPro" id="IPR003660">
    <property type="entry name" value="HAMP_dom"/>
</dbReference>
<dbReference type="SUPFAM" id="SSF55874">
    <property type="entry name" value="ATPase domain of HSP90 chaperone/DNA topoisomerase II/histidine kinase"/>
    <property type="match status" value="1"/>
</dbReference>
<evidence type="ECO:0000256" key="11">
    <source>
        <dbReference type="SAM" id="Phobius"/>
    </source>
</evidence>
<keyword evidence="9" id="KW-0902">Two-component regulatory system</keyword>
<keyword evidence="7 14" id="KW-0418">Kinase</keyword>
<dbReference type="SMART" id="SM00387">
    <property type="entry name" value="HATPase_c"/>
    <property type="match status" value="1"/>
</dbReference>
<evidence type="ECO:0000256" key="4">
    <source>
        <dbReference type="ARBA" id="ARBA00022553"/>
    </source>
</evidence>
<accession>A0A1M5X5H3</accession>
<comment type="subcellular location">
    <subcellularLocation>
        <location evidence="2">Membrane</location>
    </subcellularLocation>
</comment>
<reference evidence="14 15" key="1">
    <citation type="submission" date="2016-11" db="EMBL/GenBank/DDBJ databases">
        <authorList>
            <person name="Jaros S."/>
            <person name="Januszkiewicz K."/>
            <person name="Wedrychowicz H."/>
        </authorList>
    </citation>
    <scope>NUCLEOTIDE SEQUENCE [LARGE SCALE GENOMIC DNA]</scope>
    <source>
        <strain evidence="14 15">DSM 9705</strain>
    </source>
</reference>
<dbReference type="Proteomes" id="UP000184139">
    <property type="component" value="Unassembled WGS sequence"/>
</dbReference>
<dbReference type="Pfam" id="PF02518">
    <property type="entry name" value="HATPase_c"/>
    <property type="match status" value="1"/>
</dbReference>
<dbReference type="CDD" id="cd00075">
    <property type="entry name" value="HATPase"/>
    <property type="match status" value="1"/>
</dbReference>
<dbReference type="OrthoDB" id="9812241at2"/>
<feature type="domain" description="HAMP" evidence="13">
    <location>
        <begin position="83"/>
        <end position="135"/>
    </location>
</feature>
<dbReference type="RefSeq" id="WP_073377033.1">
    <property type="nucleotide sequence ID" value="NZ_FQXS01000017.1"/>
</dbReference>
<dbReference type="Gene3D" id="6.10.340.10">
    <property type="match status" value="1"/>
</dbReference>
<evidence type="ECO:0000256" key="8">
    <source>
        <dbReference type="ARBA" id="ARBA00022989"/>
    </source>
</evidence>
<keyword evidence="5" id="KW-0808">Transferase</keyword>
<evidence type="ECO:0000259" key="12">
    <source>
        <dbReference type="PROSITE" id="PS50109"/>
    </source>
</evidence>
<keyword evidence="8 11" id="KW-1133">Transmembrane helix</keyword>
<dbReference type="InterPro" id="IPR050428">
    <property type="entry name" value="TCS_sensor_his_kinase"/>
</dbReference>
<dbReference type="InterPro" id="IPR036097">
    <property type="entry name" value="HisK_dim/P_sf"/>
</dbReference>
<dbReference type="InterPro" id="IPR036890">
    <property type="entry name" value="HATPase_C_sf"/>
</dbReference>
<evidence type="ECO:0000259" key="13">
    <source>
        <dbReference type="PROSITE" id="PS50885"/>
    </source>
</evidence>
<dbReference type="InterPro" id="IPR004358">
    <property type="entry name" value="Sig_transdc_His_kin-like_C"/>
</dbReference>
<dbReference type="EMBL" id="FQXS01000017">
    <property type="protein sequence ID" value="SHH95120.1"/>
    <property type="molecule type" value="Genomic_DNA"/>
</dbReference>
<dbReference type="AlphaFoldDB" id="A0A1M5X5H3"/>